<evidence type="ECO:0000256" key="2">
    <source>
        <dbReference type="ARBA" id="ARBA00022679"/>
    </source>
</evidence>
<gene>
    <name evidence="9" type="ORF">HZI73_09760</name>
</gene>
<keyword evidence="10" id="KW-1185">Reference proteome</keyword>
<dbReference type="SUPFAM" id="SSF53067">
    <property type="entry name" value="Actin-like ATPase domain"/>
    <property type="match status" value="2"/>
</dbReference>
<proteinExistence type="inferred from homology"/>
<dbReference type="EMBL" id="CP058649">
    <property type="protein sequence ID" value="QUI22567.1"/>
    <property type="molecule type" value="Genomic_DNA"/>
</dbReference>
<keyword evidence="4" id="KW-0418">Kinase</keyword>
<name>A0A8J8MJH8_9FIRM</name>
<feature type="domain" description="Carbohydrate kinase FGGY C-terminal" evidence="8">
    <location>
        <begin position="258"/>
        <end position="447"/>
    </location>
</feature>
<feature type="domain" description="Carbohydrate kinase FGGY N-terminal" evidence="7">
    <location>
        <begin position="7"/>
        <end position="245"/>
    </location>
</feature>
<evidence type="ECO:0000313" key="9">
    <source>
        <dbReference type="EMBL" id="QUI22567.1"/>
    </source>
</evidence>
<keyword evidence="2" id="KW-0808">Transferase</keyword>
<comment type="similarity">
    <text evidence="1">Belongs to the FGGY kinase family.</text>
</comment>
<dbReference type="Gene3D" id="3.30.420.40">
    <property type="match status" value="2"/>
</dbReference>
<evidence type="ECO:0000256" key="5">
    <source>
        <dbReference type="ARBA" id="ARBA00022840"/>
    </source>
</evidence>
<dbReference type="GO" id="GO:0005524">
    <property type="term" value="F:ATP binding"/>
    <property type="evidence" value="ECO:0007669"/>
    <property type="project" value="UniProtKB-KW"/>
</dbReference>
<evidence type="ECO:0000313" key="10">
    <source>
        <dbReference type="Proteomes" id="UP000683246"/>
    </source>
</evidence>
<evidence type="ECO:0000256" key="4">
    <source>
        <dbReference type="ARBA" id="ARBA00022777"/>
    </source>
</evidence>
<dbReference type="RefSeq" id="WP_212698057.1">
    <property type="nucleotide sequence ID" value="NZ_CP058649.1"/>
</dbReference>
<evidence type="ECO:0000256" key="3">
    <source>
        <dbReference type="ARBA" id="ARBA00022741"/>
    </source>
</evidence>
<dbReference type="GO" id="GO:0008993">
    <property type="term" value="F:rhamnulokinase activity"/>
    <property type="evidence" value="ECO:0007669"/>
    <property type="project" value="InterPro"/>
</dbReference>
<dbReference type="Proteomes" id="UP000683246">
    <property type="component" value="Chromosome"/>
</dbReference>
<protein>
    <submittedName>
        <fullName evidence="9">Rhamnulokinase</fullName>
    </submittedName>
</protein>
<evidence type="ECO:0000259" key="8">
    <source>
        <dbReference type="Pfam" id="PF02782"/>
    </source>
</evidence>
<dbReference type="Pfam" id="PF00370">
    <property type="entry name" value="FGGY_N"/>
    <property type="match status" value="1"/>
</dbReference>
<dbReference type="InterPro" id="IPR050406">
    <property type="entry name" value="FGGY_Carb_Kinase"/>
</dbReference>
<dbReference type="InterPro" id="IPR018485">
    <property type="entry name" value="FGGY_C"/>
</dbReference>
<dbReference type="InterPro" id="IPR013449">
    <property type="entry name" value="Rhamnulokinase"/>
</dbReference>
<dbReference type="CDD" id="cd07771">
    <property type="entry name" value="ASKHA_NBD_FGGY_RhaB-like"/>
    <property type="match status" value="1"/>
</dbReference>
<sequence length="491" mass="55599">MKTVKNILSLDCGNSSYRVVLGRYDGEKITTELIAQEPNNMIEIKEYYYWDMHKIFNFFMTSLKKTLKIVERVDSIGVCTWGVDFALYDKDANMLSNPLSYRNTMGKKSLDKLSKGEKDDLFYETGILCDKINSLYMLNGIKENMPHIFEKADKLLMIPDILNYMLTGVMLNEPSELSTTQMLSTQSKKISQKVCDKFHIPAKLFNRIGVHGEVIGNLLPSLKKELAIDYDIPVICVPSHDTAAAVAAIPALEDNFAFISSGTWSLIGAELDEPVMTKEVLESQLTNELGAFNKITMLKNSAGMFLIQNIKKEYDDITNTHNSWENINQIANSYDGDIPLININNQRFFNPPHMGKEIYNYLVETNQTVESFSWGIVIKAVLESMACCYAQTIRNLEHVIDKQFKNVYMVGGGSQNDVVNGLTAKRSGKKIIACSKESTSLGNIIVQIKHFEENLSLKNMRDIVKKSITLETYQDDDMEDDSMVDRYSNLV</sequence>
<dbReference type="KEGG" id="vpy:HZI73_09760"/>
<keyword evidence="5" id="KW-0067">ATP-binding</keyword>
<reference evidence="9" key="1">
    <citation type="submission" date="2020-07" db="EMBL/GenBank/DDBJ databases">
        <title>Vallitalea pronyensis genome.</title>
        <authorList>
            <person name="Postec A."/>
        </authorList>
    </citation>
    <scope>NUCLEOTIDE SEQUENCE</scope>
    <source>
        <strain evidence="9">FatNI3</strain>
    </source>
</reference>
<dbReference type="Pfam" id="PF02782">
    <property type="entry name" value="FGGY_C"/>
    <property type="match status" value="1"/>
</dbReference>
<dbReference type="InterPro" id="IPR043129">
    <property type="entry name" value="ATPase_NBD"/>
</dbReference>
<keyword evidence="3" id="KW-0547">Nucleotide-binding</keyword>
<evidence type="ECO:0000256" key="6">
    <source>
        <dbReference type="ARBA" id="ARBA00023308"/>
    </source>
</evidence>
<evidence type="ECO:0000259" key="7">
    <source>
        <dbReference type="Pfam" id="PF00370"/>
    </source>
</evidence>
<dbReference type="GO" id="GO:0019301">
    <property type="term" value="P:rhamnose catabolic process"/>
    <property type="evidence" value="ECO:0007669"/>
    <property type="project" value="InterPro"/>
</dbReference>
<accession>A0A8J8MJH8</accession>
<keyword evidence="6" id="KW-0684">Rhamnose metabolism</keyword>
<dbReference type="PANTHER" id="PTHR43095">
    <property type="entry name" value="SUGAR KINASE"/>
    <property type="match status" value="1"/>
</dbReference>
<organism evidence="9 10">
    <name type="scientific">Vallitalea pronyensis</name>
    <dbReference type="NCBI Taxonomy" id="1348613"/>
    <lineage>
        <taxon>Bacteria</taxon>
        <taxon>Bacillati</taxon>
        <taxon>Bacillota</taxon>
        <taxon>Clostridia</taxon>
        <taxon>Lachnospirales</taxon>
        <taxon>Vallitaleaceae</taxon>
        <taxon>Vallitalea</taxon>
    </lineage>
</organism>
<evidence type="ECO:0000256" key="1">
    <source>
        <dbReference type="ARBA" id="ARBA00009156"/>
    </source>
</evidence>
<dbReference type="AlphaFoldDB" id="A0A8J8MJH8"/>
<dbReference type="InterPro" id="IPR018484">
    <property type="entry name" value="FGGY_N"/>
</dbReference>